<dbReference type="Gramene" id="Bo7g097050.1">
    <property type="protein sequence ID" value="Bo7g097050.1"/>
    <property type="gene ID" value="Bo7g097050"/>
</dbReference>
<dbReference type="EnsemblPlants" id="Bo7g097050.1">
    <property type="protein sequence ID" value="Bo7g097050.1"/>
    <property type="gene ID" value="Bo7g097050"/>
</dbReference>
<name>A0A0D3DD54_BRAOL</name>
<keyword evidence="2" id="KW-1185">Reference proteome</keyword>
<protein>
    <submittedName>
        <fullName evidence="1">Uncharacterized protein</fullName>
    </submittedName>
</protein>
<dbReference type="HOGENOM" id="CLU_3053161_0_0_1"/>
<reference evidence="1 2" key="1">
    <citation type="journal article" date="2014" name="Genome Biol.">
        <title>Transcriptome and methylome profiling reveals relics of genome dominance in the mesopolyploid Brassica oleracea.</title>
        <authorList>
            <person name="Parkin I.A."/>
            <person name="Koh C."/>
            <person name="Tang H."/>
            <person name="Robinson S.J."/>
            <person name="Kagale S."/>
            <person name="Clarke W.E."/>
            <person name="Town C.D."/>
            <person name="Nixon J."/>
            <person name="Krishnakumar V."/>
            <person name="Bidwell S.L."/>
            <person name="Denoeud F."/>
            <person name="Belcram H."/>
            <person name="Links M.G."/>
            <person name="Just J."/>
            <person name="Clarke C."/>
            <person name="Bender T."/>
            <person name="Huebert T."/>
            <person name="Mason A.S."/>
            <person name="Pires J.C."/>
            <person name="Barker G."/>
            <person name="Moore J."/>
            <person name="Walley P.G."/>
            <person name="Manoli S."/>
            <person name="Batley J."/>
            <person name="Edwards D."/>
            <person name="Nelson M.N."/>
            <person name="Wang X."/>
            <person name="Paterson A.H."/>
            <person name="King G."/>
            <person name="Bancroft I."/>
            <person name="Chalhoub B."/>
            <person name="Sharpe A.G."/>
        </authorList>
    </citation>
    <scope>NUCLEOTIDE SEQUENCE</scope>
    <source>
        <strain evidence="1 2">cv. TO1000</strain>
    </source>
</reference>
<dbReference type="Proteomes" id="UP000032141">
    <property type="component" value="Chromosome C7"/>
</dbReference>
<sequence>MVSLWPPELSSSVPVGRGGFCFLCFYWVSRRVPIRYCSHLLSFPFSLSELAVFI</sequence>
<organism evidence="1 2">
    <name type="scientific">Brassica oleracea var. oleracea</name>
    <dbReference type="NCBI Taxonomy" id="109376"/>
    <lineage>
        <taxon>Eukaryota</taxon>
        <taxon>Viridiplantae</taxon>
        <taxon>Streptophyta</taxon>
        <taxon>Embryophyta</taxon>
        <taxon>Tracheophyta</taxon>
        <taxon>Spermatophyta</taxon>
        <taxon>Magnoliopsida</taxon>
        <taxon>eudicotyledons</taxon>
        <taxon>Gunneridae</taxon>
        <taxon>Pentapetalae</taxon>
        <taxon>rosids</taxon>
        <taxon>malvids</taxon>
        <taxon>Brassicales</taxon>
        <taxon>Brassicaceae</taxon>
        <taxon>Brassiceae</taxon>
        <taxon>Brassica</taxon>
    </lineage>
</organism>
<dbReference type="AlphaFoldDB" id="A0A0D3DD54"/>
<accession>A0A0D3DD54</accession>
<proteinExistence type="predicted"/>
<evidence type="ECO:0000313" key="1">
    <source>
        <dbReference type="EnsemblPlants" id="Bo7g097050.1"/>
    </source>
</evidence>
<reference evidence="1" key="2">
    <citation type="submission" date="2015-03" db="UniProtKB">
        <authorList>
            <consortium name="EnsemblPlants"/>
        </authorList>
    </citation>
    <scope>IDENTIFICATION</scope>
</reference>
<evidence type="ECO:0000313" key="2">
    <source>
        <dbReference type="Proteomes" id="UP000032141"/>
    </source>
</evidence>